<name>A0A345ZB81_9BACT</name>
<sequence length="136" mass="15348">MKMSFKKLSMMVMLGFILNPTATQANKKHKDKPAEQVYTTQVKVINLGANQYIGQFNDPNYIQQNPIDKENHYNFSSDHGYYLMVYHKANTDCAPAYMGPSTCPAYHTPSQSVRRAGSEFKKDGTGIWDVSNNSIS</sequence>
<dbReference type="AlphaFoldDB" id="A0A345ZB81"/>
<proteinExistence type="predicted"/>
<keyword evidence="3" id="KW-1185">Reference proteome</keyword>
<evidence type="ECO:0000313" key="2">
    <source>
        <dbReference type="EMBL" id="AXK60548.1"/>
    </source>
</evidence>
<dbReference type="EMBL" id="CP025544">
    <property type="protein sequence ID" value="AXK60548.1"/>
    <property type="molecule type" value="Genomic_DNA"/>
</dbReference>
<keyword evidence="1" id="KW-0732">Signal</keyword>
<dbReference type="KEGG" id="cdes:C0J27_02195"/>
<evidence type="ECO:0000313" key="3">
    <source>
        <dbReference type="Proteomes" id="UP000254834"/>
    </source>
</evidence>
<gene>
    <name evidence="2" type="ORF">C0J27_02195</name>
</gene>
<dbReference type="Proteomes" id="UP000254834">
    <property type="component" value="Chromosome"/>
</dbReference>
<feature type="signal peptide" evidence="1">
    <location>
        <begin position="1"/>
        <end position="25"/>
    </location>
</feature>
<protein>
    <submittedName>
        <fullName evidence="2">Uncharacterized protein</fullName>
    </submittedName>
</protein>
<feature type="chain" id="PRO_5016840137" evidence="1">
    <location>
        <begin position="26"/>
        <end position="136"/>
    </location>
</feature>
<evidence type="ECO:0000256" key="1">
    <source>
        <dbReference type="SAM" id="SignalP"/>
    </source>
</evidence>
<accession>A0A345ZB81</accession>
<reference evidence="2 3" key="1">
    <citation type="submission" date="2017-12" db="EMBL/GenBank/DDBJ databases">
        <title>Chromulinavorax destructans is a abundant pathogen of dominant heterotrophic picoflagllates.</title>
        <authorList>
            <person name="Deeg C.M."/>
            <person name="Zimmer M."/>
            <person name="Suttle C.A."/>
        </authorList>
    </citation>
    <scope>NUCLEOTIDE SEQUENCE [LARGE SCALE GENOMIC DNA]</scope>
    <source>
        <strain evidence="2 3">SeV1</strain>
    </source>
</reference>
<dbReference type="RefSeq" id="WP_115585563.1">
    <property type="nucleotide sequence ID" value="NZ_CP025544.1"/>
</dbReference>
<organism evidence="2 3">
    <name type="scientific">Candidatus Chromulinivorax destructor</name>
    <dbReference type="NCBI Taxonomy" id="2066483"/>
    <lineage>
        <taxon>Bacteria</taxon>
        <taxon>Candidatus Babelota</taxon>
        <taxon>Candidatus Babeliae</taxon>
        <taxon>Candidatus Babeliales</taxon>
        <taxon>Candidatus Chromulinivoraceae</taxon>
        <taxon>Candidatus Chromulinivorax</taxon>
    </lineage>
</organism>